<keyword evidence="5" id="KW-1185">Reference proteome</keyword>
<feature type="transmembrane region" description="Helical" evidence="2">
    <location>
        <begin position="583"/>
        <end position="603"/>
    </location>
</feature>
<dbReference type="STRING" id="32264.A0A158P4U1"/>
<evidence type="ECO:0000256" key="3">
    <source>
        <dbReference type="SAM" id="SignalP"/>
    </source>
</evidence>
<feature type="chain" id="PRO_5007629997" evidence="3">
    <location>
        <begin position="22"/>
        <end position="833"/>
    </location>
</feature>
<dbReference type="AlphaFoldDB" id="A0A158P4U1"/>
<organism evidence="4 5">
    <name type="scientific">Tetranychus urticae</name>
    <name type="common">Two-spotted spider mite</name>
    <dbReference type="NCBI Taxonomy" id="32264"/>
    <lineage>
        <taxon>Eukaryota</taxon>
        <taxon>Metazoa</taxon>
        <taxon>Ecdysozoa</taxon>
        <taxon>Arthropoda</taxon>
        <taxon>Chelicerata</taxon>
        <taxon>Arachnida</taxon>
        <taxon>Acari</taxon>
        <taxon>Acariformes</taxon>
        <taxon>Trombidiformes</taxon>
        <taxon>Prostigmata</taxon>
        <taxon>Eleutherengona</taxon>
        <taxon>Raphignathae</taxon>
        <taxon>Tetranychoidea</taxon>
        <taxon>Tetranychidae</taxon>
        <taxon>Tetranychus</taxon>
    </lineage>
</organism>
<evidence type="ECO:0000313" key="4">
    <source>
        <dbReference type="EnsemblMetazoa" id="tetur09g06900.1"/>
    </source>
</evidence>
<keyword evidence="2" id="KW-0472">Membrane</keyword>
<feature type="signal peptide" evidence="3">
    <location>
        <begin position="1"/>
        <end position="21"/>
    </location>
</feature>
<reference evidence="5" key="1">
    <citation type="submission" date="2011-08" db="EMBL/GenBank/DDBJ databases">
        <authorList>
            <person name="Rombauts S."/>
        </authorList>
    </citation>
    <scope>NUCLEOTIDE SEQUENCE</scope>
    <source>
        <strain evidence="5">London</strain>
    </source>
</reference>
<feature type="region of interest" description="Disordered" evidence="1">
    <location>
        <begin position="730"/>
        <end position="833"/>
    </location>
</feature>
<feature type="compositionally biased region" description="Basic residues" evidence="1">
    <location>
        <begin position="806"/>
        <end position="816"/>
    </location>
</feature>
<name>A0A158P4U1_TETUR</name>
<feature type="compositionally biased region" description="Basic residues" evidence="1">
    <location>
        <begin position="673"/>
        <end position="685"/>
    </location>
</feature>
<feature type="compositionally biased region" description="Basic and acidic residues" evidence="1">
    <location>
        <begin position="730"/>
        <end position="740"/>
    </location>
</feature>
<feature type="compositionally biased region" description="Basic residues" evidence="1">
    <location>
        <begin position="779"/>
        <end position="790"/>
    </location>
</feature>
<keyword evidence="2" id="KW-0812">Transmembrane</keyword>
<reference evidence="4" key="2">
    <citation type="submission" date="2016-04" db="UniProtKB">
        <authorList>
            <consortium name="EnsemblMetazoa"/>
        </authorList>
    </citation>
    <scope>IDENTIFICATION</scope>
</reference>
<keyword evidence="2" id="KW-1133">Transmembrane helix</keyword>
<keyword evidence="3" id="KW-0732">Signal</keyword>
<feature type="compositionally biased region" description="Low complexity" evidence="1">
    <location>
        <begin position="686"/>
        <end position="696"/>
    </location>
</feature>
<evidence type="ECO:0000256" key="2">
    <source>
        <dbReference type="SAM" id="Phobius"/>
    </source>
</evidence>
<feature type="region of interest" description="Disordered" evidence="1">
    <location>
        <begin position="663"/>
        <end position="714"/>
    </location>
</feature>
<proteinExistence type="predicted"/>
<evidence type="ECO:0000256" key="1">
    <source>
        <dbReference type="SAM" id="MobiDB-lite"/>
    </source>
</evidence>
<dbReference type="EnsemblMetazoa" id="tetur09g06900.1">
    <property type="protein sequence ID" value="tetur09g06900.1"/>
    <property type="gene ID" value="tetur09g06900"/>
</dbReference>
<dbReference type="Proteomes" id="UP000015104">
    <property type="component" value="Unassembled WGS sequence"/>
</dbReference>
<protein>
    <submittedName>
        <fullName evidence="4">Uncharacterized protein</fullName>
    </submittedName>
</protein>
<dbReference type="EMBL" id="CAEY01002017">
    <property type="status" value="NOT_ANNOTATED_CDS"/>
    <property type="molecule type" value="Genomic_DNA"/>
</dbReference>
<sequence length="833" mass="94657">MFIHLLIWLLKFCLLIQKTNSFRPPKHDLAFYFKTHASVSVNYPLNHTTSYGIYVAGQTITIDIPKNVANMTDILDWKVVNIDRKRLMFVHNKKPQILIERQQIKQMNYSGELSDSIIAFGENEALHVPTIVSPLPIEPARKWNYIELLRFDAENEKVSVIRYLPWLKDDWKFIREWKMMDYIHFDNKLYLLIHRTISKANSKSVTQEISIIRLCLDKGIELISSAVEIRFTKPEFTAVKVVAAKFFLILAPSDHENKDFHLYTEQFISPLSLPAQTTYSLINFVPLFDETANDCASGFGNITLMRHHLTSEVGECKKTSYKSCSTNENIVPSRDGSQTLLPSNTFFPQFNLQQIAVHKVQFLSLPYPHFKNHILSHAISVVNTTVCSYTISSIDCNPFNKSVLIYNSSTEFYINKNPFGFNYIAKQNKGLFFLPIEMCLHLKTCTQCIMYGLYYNCIWSNSICVHDTQPKNKAALTVDYCFKIINIALLVLDSSSPIRLTIQLDRPLVKAPQEQLVIRAGDNHCTDITTNGIFMNCSMNLTKSGEFKIDVSLQNDRYADASIISAVSTEKVNISLPESGNTFTIIIILLFGLLIGAFVFITYTNHDKNRKMNLNEFLKFARSTAIMQIATKTMKSKEVSLQMKSLPSKKSLSKITVTKEMKIDTKTKESKKVSKKNLPSKKKSTSKSAVTKQSKVALKPMKPKKVSLSMETLPAKKRSTSEIAVTKQMKIDTKTKESKKVSLSKENLPSMKKSTSKSTVTSQQKIQAKTMKAKNVSLKMKRLPSKKKLTSKSNVIKQMKISPKSVKSKKISKPPKKSSTLAMKSKSVTRHPK</sequence>
<accession>A0A158P4U1</accession>
<evidence type="ECO:0000313" key="5">
    <source>
        <dbReference type="Proteomes" id="UP000015104"/>
    </source>
</evidence>
<feature type="compositionally biased region" description="Basic and acidic residues" evidence="1">
    <location>
        <begin position="663"/>
        <end position="672"/>
    </location>
</feature>
<feature type="compositionally biased region" description="Low complexity" evidence="1">
    <location>
        <begin position="752"/>
        <end position="767"/>
    </location>
</feature>